<sequence length="199" mass="21512">MVRTVSTMLPLGTQAPDFSLPNPEGKTVALSDYAGKKAVLVMFVCNHCPYVKHVADQLKVLADDYMAQGVGVVAISSNDADKYPDDSPEAMAKEKAERGYAFEYLFDGDQSVAQAYAAACTPDFFLFDGDMKLAYRGQLDSSRPKMDPPKPVTGEDLRAAIDAVLAGDSPTENQIASLGCNIKWKEGNEPKYFNPNGTA</sequence>
<reference evidence="2 3" key="1">
    <citation type="submission" date="2019-02" db="EMBL/GenBank/DDBJ databases">
        <title>Deep-cultivation of Planctomycetes and their phenomic and genomic characterization uncovers novel biology.</title>
        <authorList>
            <person name="Wiegand S."/>
            <person name="Jogler M."/>
            <person name="Boedeker C."/>
            <person name="Pinto D."/>
            <person name="Vollmers J."/>
            <person name="Rivas-Marin E."/>
            <person name="Kohn T."/>
            <person name="Peeters S.H."/>
            <person name="Heuer A."/>
            <person name="Rast P."/>
            <person name="Oberbeckmann S."/>
            <person name="Bunk B."/>
            <person name="Jeske O."/>
            <person name="Meyerdierks A."/>
            <person name="Storesund J.E."/>
            <person name="Kallscheuer N."/>
            <person name="Luecker S."/>
            <person name="Lage O.M."/>
            <person name="Pohl T."/>
            <person name="Merkel B.J."/>
            <person name="Hornburger P."/>
            <person name="Mueller R.-W."/>
            <person name="Bruemmer F."/>
            <person name="Labrenz M."/>
            <person name="Spormann A.M."/>
            <person name="Op den Camp H."/>
            <person name="Overmann J."/>
            <person name="Amann R."/>
            <person name="Jetten M.S.M."/>
            <person name="Mascher T."/>
            <person name="Medema M.H."/>
            <person name="Devos D.P."/>
            <person name="Kaster A.-K."/>
            <person name="Ovreas L."/>
            <person name="Rohde M."/>
            <person name="Galperin M.Y."/>
            <person name="Jogler C."/>
        </authorList>
    </citation>
    <scope>NUCLEOTIDE SEQUENCE [LARGE SCALE GENOMIC DNA]</scope>
    <source>
        <strain evidence="2 3">K23_9</strain>
    </source>
</reference>
<dbReference type="InterPro" id="IPR036249">
    <property type="entry name" value="Thioredoxin-like_sf"/>
</dbReference>
<dbReference type="Proteomes" id="UP000319817">
    <property type="component" value="Chromosome"/>
</dbReference>
<dbReference type="OrthoDB" id="9809746at2"/>
<name>A0A517P2H5_9BACT</name>
<gene>
    <name evidence="2" type="primary">bcp</name>
    <name evidence="2" type="ORF">K239x_55990</name>
</gene>
<accession>A0A517P2H5</accession>
<feature type="domain" description="Thioredoxin" evidence="1">
    <location>
        <begin position="9"/>
        <end position="166"/>
    </location>
</feature>
<dbReference type="SUPFAM" id="SSF52833">
    <property type="entry name" value="Thioredoxin-like"/>
    <property type="match status" value="1"/>
</dbReference>
<dbReference type="PANTHER" id="PTHR43640:SF1">
    <property type="entry name" value="THIOREDOXIN-DEPENDENT PEROXIREDOXIN"/>
    <property type="match status" value="1"/>
</dbReference>
<dbReference type="Gene3D" id="3.40.30.10">
    <property type="entry name" value="Glutaredoxin"/>
    <property type="match status" value="1"/>
</dbReference>
<dbReference type="RefSeq" id="WP_145421289.1">
    <property type="nucleotide sequence ID" value="NZ_CP036526.1"/>
</dbReference>
<dbReference type="InterPro" id="IPR000866">
    <property type="entry name" value="AhpC/TSA"/>
</dbReference>
<dbReference type="EC" id="1.11.1.15" evidence="2"/>
<dbReference type="PANTHER" id="PTHR43640">
    <property type="entry name" value="OS07G0260300 PROTEIN"/>
    <property type="match status" value="1"/>
</dbReference>
<protein>
    <submittedName>
        <fullName evidence="2">Peroxiredoxin</fullName>
        <ecNumber evidence="2">1.11.1.15</ecNumber>
    </submittedName>
</protein>
<dbReference type="InterPro" id="IPR013766">
    <property type="entry name" value="Thioredoxin_domain"/>
</dbReference>
<proteinExistence type="predicted"/>
<dbReference type="Pfam" id="PF00578">
    <property type="entry name" value="AhpC-TSA"/>
    <property type="match status" value="1"/>
</dbReference>
<dbReference type="EMBL" id="CP036526">
    <property type="protein sequence ID" value="QDT13579.1"/>
    <property type="molecule type" value="Genomic_DNA"/>
</dbReference>
<dbReference type="PROSITE" id="PS51352">
    <property type="entry name" value="THIOREDOXIN_2"/>
    <property type="match status" value="1"/>
</dbReference>
<evidence type="ECO:0000259" key="1">
    <source>
        <dbReference type="PROSITE" id="PS51352"/>
    </source>
</evidence>
<evidence type="ECO:0000313" key="2">
    <source>
        <dbReference type="EMBL" id="QDT13579.1"/>
    </source>
</evidence>
<keyword evidence="2" id="KW-0560">Oxidoreductase</keyword>
<evidence type="ECO:0000313" key="3">
    <source>
        <dbReference type="Proteomes" id="UP000319817"/>
    </source>
</evidence>
<keyword evidence="2" id="KW-0575">Peroxidase</keyword>
<dbReference type="AlphaFoldDB" id="A0A517P2H5"/>
<dbReference type="InterPro" id="IPR047262">
    <property type="entry name" value="PRX-like1"/>
</dbReference>
<organism evidence="2 3">
    <name type="scientific">Stieleria marina</name>
    <dbReference type="NCBI Taxonomy" id="1930275"/>
    <lineage>
        <taxon>Bacteria</taxon>
        <taxon>Pseudomonadati</taxon>
        <taxon>Planctomycetota</taxon>
        <taxon>Planctomycetia</taxon>
        <taxon>Pirellulales</taxon>
        <taxon>Pirellulaceae</taxon>
        <taxon>Stieleria</taxon>
    </lineage>
</organism>
<dbReference type="CDD" id="cd02969">
    <property type="entry name" value="PRX_like1"/>
    <property type="match status" value="1"/>
</dbReference>
<keyword evidence="3" id="KW-1185">Reference proteome</keyword>
<dbReference type="GO" id="GO:0004601">
    <property type="term" value="F:peroxidase activity"/>
    <property type="evidence" value="ECO:0007669"/>
    <property type="project" value="UniProtKB-KW"/>
</dbReference>